<protein>
    <submittedName>
        <fullName evidence="1">Uncharacterized protein</fullName>
    </submittedName>
</protein>
<dbReference type="AlphaFoldDB" id="A0A1B6JJ58"/>
<dbReference type="EMBL" id="GECU01008468">
    <property type="protein sequence ID" value="JAS99238.1"/>
    <property type="molecule type" value="Transcribed_RNA"/>
</dbReference>
<feature type="non-terminal residue" evidence="1">
    <location>
        <position position="164"/>
    </location>
</feature>
<evidence type="ECO:0000313" key="1">
    <source>
        <dbReference type="EMBL" id="JAS99238.1"/>
    </source>
</evidence>
<name>A0A1B6JJ58_9HEMI</name>
<reference evidence="1" key="1">
    <citation type="submission" date="2015-11" db="EMBL/GenBank/DDBJ databases">
        <title>De novo transcriptome assembly of four potential Pierce s Disease insect vectors from Arizona vineyards.</title>
        <authorList>
            <person name="Tassone E.E."/>
        </authorList>
    </citation>
    <scope>NUCLEOTIDE SEQUENCE</scope>
</reference>
<feature type="non-terminal residue" evidence="1">
    <location>
        <position position="1"/>
    </location>
</feature>
<proteinExistence type="predicted"/>
<organism evidence="1">
    <name type="scientific">Homalodisca liturata</name>
    <dbReference type="NCBI Taxonomy" id="320908"/>
    <lineage>
        <taxon>Eukaryota</taxon>
        <taxon>Metazoa</taxon>
        <taxon>Ecdysozoa</taxon>
        <taxon>Arthropoda</taxon>
        <taxon>Hexapoda</taxon>
        <taxon>Insecta</taxon>
        <taxon>Pterygota</taxon>
        <taxon>Neoptera</taxon>
        <taxon>Paraneoptera</taxon>
        <taxon>Hemiptera</taxon>
        <taxon>Auchenorrhyncha</taxon>
        <taxon>Membracoidea</taxon>
        <taxon>Cicadellidae</taxon>
        <taxon>Cicadellinae</taxon>
        <taxon>Proconiini</taxon>
        <taxon>Homalodisca</taxon>
    </lineage>
</organism>
<accession>A0A1B6JJ58</accession>
<gene>
    <name evidence="1" type="ORF">g.80</name>
</gene>
<sequence>ALSCLSTVSERFDIDIEEELAALARQEASPEVLKVLFHTMHRQGIPVEPYLSLAHPEDVLDTLIGISDDLGFLVGCAASKHPGTVFRASSKILQSCIKEESVRCVNADGPADRRGAVSAQDIKRMCVENVLQILGADPSLRADFVPTIRYVEGHALELLSPGPL</sequence>